<evidence type="ECO:0000313" key="3">
    <source>
        <dbReference type="Proteomes" id="UP001054857"/>
    </source>
</evidence>
<comment type="caution">
    <text evidence="2">The sequence shown here is derived from an EMBL/GenBank/DDBJ whole genome shotgun (WGS) entry which is preliminary data.</text>
</comment>
<proteinExistence type="predicted"/>
<feature type="non-terminal residue" evidence="2">
    <location>
        <position position="556"/>
    </location>
</feature>
<evidence type="ECO:0008006" key="4">
    <source>
        <dbReference type="Google" id="ProtNLM"/>
    </source>
</evidence>
<evidence type="ECO:0000313" key="2">
    <source>
        <dbReference type="EMBL" id="GFR40926.1"/>
    </source>
</evidence>
<dbReference type="AlphaFoldDB" id="A0AAD3HHN0"/>
<keyword evidence="3" id="KW-1185">Reference proteome</keyword>
<dbReference type="EMBL" id="BMAR01000001">
    <property type="protein sequence ID" value="GFR40926.1"/>
    <property type="molecule type" value="Genomic_DNA"/>
</dbReference>
<protein>
    <recommendedName>
        <fullName evidence="4">BTB domain-containing protein</fullName>
    </recommendedName>
</protein>
<sequence length="556" mass="60306">MLGAPVQPYLSKLFGSTLDADCVIRFTLASDNVEPHLKKARAGAPASPPVKAAVESNKADATDSPATPISRLCETGQALNGDNVTAKDSDVKRVADAKSGDHCGPTFIGEAIPAHRVVLRCGSERFRAYMERWEQPAPAALPPGATNCPKPDTNDTNDSGHGERNIESADGTSTPLTRKRPAPDASSCALSGLPELLVPLGSEQELPAARRALRLLYSGFVPYSLGFKEILATRRMGSYLQIERCEAACNAAMVVKLEKEGRTDSSIVLDLYECWHHFPEDASFSSVLSAGQKHLVRHFGDALAILNTDRDKPGTLARQFMSLPPQAVEALLSSDDFGTDSEASVLLLLPIWFDAYANYRYGVSTGVNLCRLIRVLHLGKDCISYVLPRLDWFAATPRQRTALTALATTSDPAARKSLLMSLRRTKVDLGIDADELLKQQGCESQPDLTPRRCKWLAPARRQCLTSPDGRVYTWRVQQQDLLDGLKAALAPHDNPATVLVGICPASFVRPCHGSAAGDEDAAEVYMYGLSWQVRFVIRSDGTPSICLKCTNTMASN</sequence>
<feature type="region of interest" description="Disordered" evidence="1">
    <location>
        <begin position="40"/>
        <end position="69"/>
    </location>
</feature>
<gene>
    <name evidence="2" type="ORF">Agub_g1582</name>
</gene>
<dbReference type="Proteomes" id="UP001054857">
    <property type="component" value="Unassembled WGS sequence"/>
</dbReference>
<feature type="compositionally biased region" description="Basic and acidic residues" evidence="1">
    <location>
        <begin position="158"/>
        <end position="167"/>
    </location>
</feature>
<accession>A0AAD3HHN0</accession>
<reference evidence="2 3" key="1">
    <citation type="journal article" date="2021" name="Sci. Rep.">
        <title>Genome sequencing of the multicellular alga Astrephomene provides insights into convergent evolution of germ-soma differentiation.</title>
        <authorList>
            <person name="Yamashita S."/>
            <person name="Yamamoto K."/>
            <person name="Matsuzaki R."/>
            <person name="Suzuki S."/>
            <person name="Yamaguchi H."/>
            <person name="Hirooka S."/>
            <person name="Minakuchi Y."/>
            <person name="Miyagishima S."/>
            <person name="Kawachi M."/>
            <person name="Toyoda A."/>
            <person name="Nozaki H."/>
        </authorList>
    </citation>
    <scope>NUCLEOTIDE SEQUENCE [LARGE SCALE GENOMIC DNA]</scope>
    <source>
        <strain evidence="2 3">NIES-4017</strain>
    </source>
</reference>
<feature type="region of interest" description="Disordered" evidence="1">
    <location>
        <begin position="137"/>
        <end position="187"/>
    </location>
</feature>
<evidence type="ECO:0000256" key="1">
    <source>
        <dbReference type="SAM" id="MobiDB-lite"/>
    </source>
</evidence>
<organism evidence="2 3">
    <name type="scientific">Astrephomene gubernaculifera</name>
    <dbReference type="NCBI Taxonomy" id="47775"/>
    <lineage>
        <taxon>Eukaryota</taxon>
        <taxon>Viridiplantae</taxon>
        <taxon>Chlorophyta</taxon>
        <taxon>core chlorophytes</taxon>
        <taxon>Chlorophyceae</taxon>
        <taxon>CS clade</taxon>
        <taxon>Chlamydomonadales</taxon>
        <taxon>Astrephomenaceae</taxon>
        <taxon>Astrephomene</taxon>
    </lineage>
</organism>
<name>A0AAD3HHN0_9CHLO</name>